<dbReference type="Proteomes" id="UP000663970">
    <property type="component" value="Unassembled WGS sequence"/>
</dbReference>
<sequence>MNFYELRDEHWEGHVQGCTYWIAEKALIEKDPFIIFGADPDGVVTIEARGSFSSYRQARKELSHPRYNFKGRMKKVYRKKSI</sequence>
<dbReference type="EMBL" id="JAEKJY010000004">
    <property type="protein sequence ID" value="MBN8236426.1"/>
    <property type="molecule type" value="Genomic_DNA"/>
</dbReference>
<name>A0ABS3DYI3_9BACI</name>
<keyword evidence="2" id="KW-1185">Reference proteome</keyword>
<protein>
    <submittedName>
        <fullName evidence="1">Uncharacterized protein</fullName>
    </submittedName>
</protein>
<gene>
    <name evidence="1" type="ORF">JF544_14250</name>
</gene>
<reference evidence="1 2" key="1">
    <citation type="submission" date="2020-12" db="EMBL/GenBank/DDBJ databases">
        <title>Oil enriched cultivation method for isolating marine PHA-producing bacteria.</title>
        <authorList>
            <person name="Zheng W."/>
            <person name="Yu S."/>
            <person name="Huang Y."/>
        </authorList>
    </citation>
    <scope>NUCLEOTIDE SEQUENCE [LARGE SCALE GENOMIC DNA]</scope>
    <source>
        <strain evidence="1 2">SY-2-6</strain>
    </source>
</reference>
<evidence type="ECO:0000313" key="2">
    <source>
        <dbReference type="Proteomes" id="UP000663970"/>
    </source>
</evidence>
<accession>A0ABS3DYI3</accession>
<proteinExistence type="predicted"/>
<comment type="caution">
    <text evidence="1">The sequence shown here is derived from an EMBL/GenBank/DDBJ whole genome shotgun (WGS) entry which is preliminary data.</text>
</comment>
<organism evidence="1 2">
    <name type="scientific">Halobacillus kuroshimensis</name>
    <dbReference type="NCBI Taxonomy" id="302481"/>
    <lineage>
        <taxon>Bacteria</taxon>
        <taxon>Bacillati</taxon>
        <taxon>Bacillota</taxon>
        <taxon>Bacilli</taxon>
        <taxon>Bacillales</taxon>
        <taxon>Bacillaceae</taxon>
        <taxon>Halobacillus</taxon>
    </lineage>
</organism>
<evidence type="ECO:0000313" key="1">
    <source>
        <dbReference type="EMBL" id="MBN8236426.1"/>
    </source>
</evidence>